<evidence type="ECO:0000313" key="1">
    <source>
        <dbReference type="EMBL" id="CEF89248.1"/>
    </source>
</evidence>
<dbReference type="OrthoDB" id="13297at10239"/>
<dbReference type="GeneID" id="23679313"/>
<keyword evidence="2" id="KW-1185">Reference proteome</keyword>
<dbReference type="RefSeq" id="YP_009124539.1">
    <property type="nucleotide sequence ID" value="NC_026587.1"/>
</dbReference>
<name>A0A0A1IU85_9CAUD</name>
<gene>
    <name evidence="1" type="primary">ORF143</name>
</gene>
<reference evidence="2" key="1">
    <citation type="journal article" date="2015" name="PLoS ONE">
        <title>Investigation of a Large Collection of Pseudomonas aeruginosa Bacteriophages Collected from a Single Environmental Source in Abidjan, Cote d'Ivoire.</title>
        <authorList>
            <person name="Essoh C."/>
            <person name="Latino L."/>
            <person name="Midoux C."/>
            <person name="Blouin Y."/>
            <person name="Loukou G."/>
            <person name="Nguetta S.P."/>
            <person name="Lathro S."/>
            <person name="Cablanmian A."/>
            <person name="Kouassi A.K."/>
            <person name="Vergnaud G."/>
            <person name="Pourcel C."/>
        </authorList>
    </citation>
    <scope>NUCLEOTIDE SEQUENCE [LARGE SCALE GENOMIC DNA]</scope>
</reference>
<sequence length="129" mass="14766">MVKFEEIAQRFKNSQRRWDKPGVMAAMQEAVNNAPVKVVVESTSKALKPDTPTVRIIVRKWIKARLGEEFTVYDIIPYVHHLATPSDVNNALKHWKLQGVQIPTIRQQQREAGKAGRPINVYRCDEFAA</sequence>
<organism evidence="1 2">
    <name type="scientific">Pseudomonas phage vB_PaeM_PAO1_Ab03</name>
    <dbReference type="NCBI Taxonomy" id="1548901"/>
    <lineage>
        <taxon>Viruses</taxon>
        <taxon>Duplodnaviria</taxon>
        <taxon>Heunggongvirae</taxon>
        <taxon>Uroviricota</taxon>
        <taxon>Caudoviricetes</taxon>
        <taxon>Vandenendeviridae</taxon>
        <taxon>Nankokuvirus</taxon>
        <taxon>Nankokuvirus Ab03</taxon>
    </lineage>
</organism>
<protein>
    <submittedName>
        <fullName evidence="1">Uncharacterized protein</fullName>
    </submittedName>
</protein>
<proteinExistence type="predicted"/>
<evidence type="ECO:0000313" key="2">
    <source>
        <dbReference type="Proteomes" id="UP000030230"/>
    </source>
</evidence>
<dbReference type="EMBL" id="LN610573">
    <property type="protein sequence ID" value="CEF89248.1"/>
    <property type="molecule type" value="Genomic_DNA"/>
</dbReference>
<dbReference type="KEGG" id="vg:23679313"/>
<accession>A0A0A1IU85</accession>
<dbReference type="Proteomes" id="UP000030230">
    <property type="component" value="Segment"/>
</dbReference>